<protein>
    <submittedName>
        <fullName evidence="2">Uncharacterized protein</fullName>
    </submittedName>
</protein>
<feature type="transmembrane region" description="Helical" evidence="1">
    <location>
        <begin position="6"/>
        <end position="29"/>
    </location>
</feature>
<dbReference type="AlphaFoldDB" id="W1J3X1"/>
<reference evidence="2 3" key="1">
    <citation type="submission" date="2013-11" db="EMBL/GenBank/DDBJ databases">
        <title>Draft genome sequence and annotation of the entomopathogenic bacterium, Xenorhabdus cabanillasi strain JM26.</title>
        <authorList>
            <person name="Gualtieri M."/>
            <person name="Ogier J.C."/>
            <person name="Pages S."/>
            <person name="Givaudan A."/>
            <person name="Gaudriault S."/>
        </authorList>
    </citation>
    <scope>NUCLEOTIDE SEQUENCE [LARGE SCALE GENOMIC DNA]</scope>
    <source>
        <strain evidence="2 3">JM26</strain>
    </source>
</reference>
<name>W1J3X1_9GAMM</name>
<feature type="transmembrane region" description="Helical" evidence="1">
    <location>
        <begin position="41"/>
        <end position="61"/>
    </location>
</feature>
<keyword evidence="1" id="KW-0472">Membrane</keyword>
<organism evidence="2 3">
    <name type="scientific">Xenorhabdus cabanillasii JM26</name>
    <dbReference type="NCBI Taxonomy" id="1427517"/>
    <lineage>
        <taxon>Bacteria</taxon>
        <taxon>Pseudomonadati</taxon>
        <taxon>Pseudomonadota</taxon>
        <taxon>Gammaproteobacteria</taxon>
        <taxon>Enterobacterales</taxon>
        <taxon>Morganellaceae</taxon>
        <taxon>Xenorhabdus</taxon>
    </lineage>
</organism>
<dbReference type="EMBL" id="CBXE010000108">
    <property type="protein sequence ID" value="CDL84551.1"/>
    <property type="molecule type" value="Genomic_DNA"/>
</dbReference>
<evidence type="ECO:0000313" key="3">
    <source>
        <dbReference type="Proteomes" id="UP000019197"/>
    </source>
</evidence>
<dbReference type="Proteomes" id="UP000019197">
    <property type="component" value="Unassembled WGS sequence"/>
</dbReference>
<gene>
    <name evidence="2" type="ORF">XCR1_1960014</name>
</gene>
<comment type="caution">
    <text evidence="2">The sequence shown here is derived from an EMBL/GenBank/DDBJ whole genome shotgun (WGS) entry which is preliminary data.</text>
</comment>
<keyword evidence="1" id="KW-1133">Transmembrane helix</keyword>
<evidence type="ECO:0000256" key="1">
    <source>
        <dbReference type="SAM" id="Phobius"/>
    </source>
</evidence>
<sequence>MVTFNEWLIMAFYIALVLIIPGPTNTLLLSAGLQKGLSKSFHLILAEAIGYTTAIVIWFFFCYL</sequence>
<proteinExistence type="predicted"/>
<accession>W1J3X1</accession>
<keyword evidence="1" id="KW-0812">Transmembrane</keyword>
<evidence type="ECO:0000313" key="2">
    <source>
        <dbReference type="EMBL" id="CDL84551.1"/>
    </source>
</evidence>